<evidence type="ECO:0000313" key="4">
    <source>
        <dbReference type="Proteomes" id="UP000219338"/>
    </source>
</evidence>
<organism evidence="3 4">
    <name type="scientific">Armillaria ostoyae</name>
    <name type="common">Armillaria root rot fungus</name>
    <dbReference type="NCBI Taxonomy" id="47428"/>
    <lineage>
        <taxon>Eukaryota</taxon>
        <taxon>Fungi</taxon>
        <taxon>Dikarya</taxon>
        <taxon>Basidiomycota</taxon>
        <taxon>Agaricomycotina</taxon>
        <taxon>Agaricomycetes</taxon>
        <taxon>Agaricomycetidae</taxon>
        <taxon>Agaricales</taxon>
        <taxon>Marasmiineae</taxon>
        <taxon>Physalacriaceae</taxon>
        <taxon>Armillaria</taxon>
    </lineage>
</organism>
<evidence type="ECO:0000313" key="2">
    <source>
        <dbReference type="EMBL" id="SJL15902.1"/>
    </source>
</evidence>
<gene>
    <name evidence="2" type="ORF">ARMOST_19410</name>
    <name evidence="3" type="ORF">ARMOST_19425</name>
</gene>
<dbReference type="AlphaFoldDB" id="A0A284S4K2"/>
<reference evidence="4" key="1">
    <citation type="journal article" date="2017" name="Nat. Ecol. Evol.">
        <title>Genome expansion and lineage-specific genetic innovations in the forest pathogenic fungi Armillaria.</title>
        <authorList>
            <person name="Sipos G."/>
            <person name="Prasanna A.N."/>
            <person name="Walter M.C."/>
            <person name="O'Connor E."/>
            <person name="Balint B."/>
            <person name="Krizsan K."/>
            <person name="Kiss B."/>
            <person name="Hess J."/>
            <person name="Varga T."/>
            <person name="Slot J."/>
            <person name="Riley R."/>
            <person name="Boka B."/>
            <person name="Rigling D."/>
            <person name="Barry K."/>
            <person name="Lee J."/>
            <person name="Mihaltcheva S."/>
            <person name="LaButti K."/>
            <person name="Lipzen A."/>
            <person name="Waldron R."/>
            <person name="Moloney N.M."/>
            <person name="Sperisen C."/>
            <person name="Kredics L."/>
            <person name="Vagvoelgyi C."/>
            <person name="Patrignani A."/>
            <person name="Fitzpatrick D."/>
            <person name="Nagy I."/>
            <person name="Doyle S."/>
            <person name="Anderson J.B."/>
            <person name="Grigoriev I.V."/>
            <person name="Gueldener U."/>
            <person name="Muensterkoetter M."/>
            <person name="Nagy L.G."/>
        </authorList>
    </citation>
    <scope>NUCLEOTIDE SEQUENCE [LARGE SCALE GENOMIC DNA]</scope>
    <source>
        <strain evidence="4">C18/9</strain>
    </source>
</reference>
<accession>A0A284S4K2</accession>
<dbReference type="Proteomes" id="UP000219338">
    <property type="component" value="Unassembled WGS sequence"/>
</dbReference>
<name>A0A284S4K2_ARMOS</name>
<keyword evidence="4" id="KW-1185">Reference proteome</keyword>
<feature type="region of interest" description="Disordered" evidence="1">
    <location>
        <begin position="56"/>
        <end position="79"/>
    </location>
</feature>
<sequence length="79" mass="8082">MECCLEENGDVEDVEDIRDVIKLSSGYGGGGETNGGREGILCEGCELLPGELELESEGKKGPCGVLGQGKRDVPGGGPS</sequence>
<proteinExistence type="predicted"/>
<evidence type="ECO:0000313" key="3">
    <source>
        <dbReference type="EMBL" id="SJL15917.1"/>
    </source>
</evidence>
<dbReference type="EMBL" id="FUEG01000031">
    <property type="protein sequence ID" value="SJL15902.1"/>
    <property type="molecule type" value="Genomic_DNA"/>
</dbReference>
<reference evidence="3" key="2">
    <citation type="submission" date="2017-01" db="EMBL/GenBank/DDBJ databases">
        <authorList>
            <person name="Mah S.A."/>
            <person name="Swanson W.J."/>
            <person name="Moy G.W."/>
            <person name="Vacquier V.D."/>
        </authorList>
    </citation>
    <scope>NUCLEOTIDE SEQUENCE [LARGE SCALE GENOMIC DNA]</scope>
    <source>
        <strain evidence="3">C18/9</strain>
    </source>
</reference>
<protein>
    <submittedName>
        <fullName evidence="3">Uncharacterized protein</fullName>
    </submittedName>
</protein>
<evidence type="ECO:0000256" key="1">
    <source>
        <dbReference type="SAM" id="MobiDB-lite"/>
    </source>
</evidence>
<dbReference type="EMBL" id="FUEG01000031">
    <property type="protein sequence ID" value="SJL15917.1"/>
    <property type="molecule type" value="Genomic_DNA"/>
</dbReference>